<accession>S5DIZ3</accession>
<evidence type="ECO:0000256" key="1">
    <source>
        <dbReference type="SAM" id="Phobius"/>
    </source>
</evidence>
<sequence length="354" mass="40445">MNIRDYLFIRKAKSSNKIKILDVLGFESDTTLIQTPDIIKEMDNLKVSSELEVVDEEIEAIEIGQQLINTDYSYDQDFQEQTTDDSPNTETFVPLNITTQIRKIWTDLEKRRQWVRPSLLIVIGIVIISSVSIFFINSRNENIASETLSNSISENTNIYIEKLPELLAVATNPFYSRYDVSNASADLQIIETSLIQYQSDIIDREVPNRTNIEDSLNQLFNIVEKLDQLITYRIMHSEILIYEDTLNIDEDTLIDDLANELSLIGAKSNLNGDTLPTIDEFNDHKQLVNSALITAQDLHGRLVASLRNNETEVANTLISAIELNKKSEISFFNDSLLNFQSKYESILENIEKLP</sequence>
<organism evidence="2">
    <name type="scientific">Candidatus Actinomarina minuta</name>
    <dbReference type="NCBI Taxonomy" id="1389454"/>
    <lineage>
        <taxon>Bacteria</taxon>
        <taxon>Bacillati</taxon>
        <taxon>Actinomycetota</taxon>
        <taxon>Actinomycetes</taxon>
        <taxon>Candidatus Actinomarinidae</taxon>
        <taxon>Candidatus Actinomarinales</taxon>
        <taxon>Candidatus Actinomarineae</taxon>
        <taxon>Candidatus Actinomarinaceae</taxon>
        <taxon>Candidatus Actinomarina</taxon>
    </lineage>
</organism>
<keyword evidence="1" id="KW-0472">Membrane</keyword>
<keyword evidence="1" id="KW-0812">Transmembrane</keyword>
<feature type="transmembrane region" description="Helical" evidence="1">
    <location>
        <begin position="118"/>
        <end position="136"/>
    </location>
</feature>
<proteinExistence type="predicted"/>
<evidence type="ECO:0000313" key="2">
    <source>
        <dbReference type="EMBL" id="AGQ18659.1"/>
    </source>
</evidence>
<dbReference type="AlphaFoldDB" id="S5DIZ3"/>
<keyword evidence="1" id="KW-1133">Transmembrane helix</keyword>
<reference evidence="2" key="1">
    <citation type="journal article" date="2013" name="Sci. Rep.">
        <title>Metagenomics uncovers a new group of low GC and ultra-small marine Actinobacteria.</title>
        <authorList>
            <person name="Ghai R."/>
            <person name="Mizuno C.M."/>
            <person name="Picazo A."/>
            <person name="Camacho A."/>
            <person name="Rodriguez-Valera F."/>
        </authorList>
    </citation>
    <scope>NUCLEOTIDE SEQUENCE</scope>
</reference>
<dbReference type="EMBL" id="KC811108">
    <property type="protein sequence ID" value="AGQ18659.1"/>
    <property type="molecule type" value="Genomic_DNA"/>
</dbReference>
<protein>
    <submittedName>
        <fullName evidence="2">MedDCM-OCT-S23-C8-cds6</fullName>
    </submittedName>
</protein>
<name>S5DIZ3_9ACTN</name>